<proteinExistence type="predicted"/>
<evidence type="ECO:0000313" key="1">
    <source>
        <dbReference type="EMBL" id="KAI2387988.1"/>
    </source>
</evidence>
<gene>
    <name evidence="1" type="ORF">LOY88_002784</name>
</gene>
<accession>A0ACB8UYT2</accession>
<dbReference type="EMBL" id="JALBCA010000034">
    <property type="protein sequence ID" value="KAI2387988.1"/>
    <property type="molecule type" value="Genomic_DNA"/>
</dbReference>
<reference evidence="1" key="1">
    <citation type="journal article" date="2022" name="bioRxiv">
        <title>Population genetic analysis of Ophidiomyces ophidiicola, the causative agent of snake fungal disease, indicates recent introductions to the USA.</title>
        <authorList>
            <person name="Ladner J.T."/>
            <person name="Palmer J.M."/>
            <person name="Ettinger C.L."/>
            <person name="Stajich J.E."/>
            <person name="Farrell T.M."/>
            <person name="Glorioso B.M."/>
            <person name="Lawson B."/>
            <person name="Price S.J."/>
            <person name="Stengle A.G."/>
            <person name="Grear D.A."/>
            <person name="Lorch J.M."/>
        </authorList>
    </citation>
    <scope>NUCLEOTIDE SEQUENCE</scope>
    <source>
        <strain evidence="1">NWHC 24266-5</strain>
    </source>
</reference>
<protein>
    <submittedName>
        <fullName evidence="1">Uncharacterized protein</fullName>
    </submittedName>
</protein>
<organism evidence="1">
    <name type="scientific">Ophidiomyces ophidiicola</name>
    <dbReference type="NCBI Taxonomy" id="1387563"/>
    <lineage>
        <taxon>Eukaryota</taxon>
        <taxon>Fungi</taxon>
        <taxon>Dikarya</taxon>
        <taxon>Ascomycota</taxon>
        <taxon>Pezizomycotina</taxon>
        <taxon>Eurotiomycetes</taxon>
        <taxon>Eurotiomycetidae</taxon>
        <taxon>Onygenales</taxon>
        <taxon>Onygenaceae</taxon>
        <taxon>Ophidiomyces</taxon>
    </lineage>
</organism>
<comment type="caution">
    <text evidence="1">The sequence shown here is derived from an EMBL/GenBank/DDBJ whole genome shotgun (WGS) entry which is preliminary data.</text>
</comment>
<name>A0ACB8UYT2_9EURO</name>
<sequence length="169" mass="17807">MPPLPPAAAAPAPNARARKTPPPPAFDLAALPRFHPAVYQPPSASTRSAHHAHARKQASHTPRDALRHYRELVAGMTLAAIPSKPSKPRLHPTGSPGPVTPLALENEPADSAGYFTSAPAGAAGARLPLDARPPPTLDQPAPQDRPAPRDADHRPSVKTGLRADAQQRR</sequence>